<feature type="compositionally biased region" description="Polar residues" evidence="1">
    <location>
        <begin position="18"/>
        <end position="30"/>
    </location>
</feature>
<organism evidence="2 3">
    <name type="scientific">Mytilus edulis</name>
    <name type="common">Blue mussel</name>
    <dbReference type="NCBI Taxonomy" id="6550"/>
    <lineage>
        <taxon>Eukaryota</taxon>
        <taxon>Metazoa</taxon>
        <taxon>Spiralia</taxon>
        <taxon>Lophotrochozoa</taxon>
        <taxon>Mollusca</taxon>
        <taxon>Bivalvia</taxon>
        <taxon>Autobranchia</taxon>
        <taxon>Pteriomorphia</taxon>
        <taxon>Mytilida</taxon>
        <taxon>Mytiloidea</taxon>
        <taxon>Mytilidae</taxon>
        <taxon>Mytilinae</taxon>
        <taxon>Mytilus</taxon>
    </lineage>
</organism>
<evidence type="ECO:0000313" key="3">
    <source>
        <dbReference type="Proteomes" id="UP000683360"/>
    </source>
</evidence>
<evidence type="ECO:0000256" key="1">
    <source>
        <dbReference type="SAM" id="MobiDB-lite"/>
    </source>
</evidence>
<reference evidence="2" key="1">
    <citation type="submission" date="2021-03" db="EMBL/GenBank/DDBJ databases">
        <authorList>
            <person name="Bekaert M."/>
        </authorList>
    </citation>
    <scope>NUCLEOTIDE SEQUENCE</scope>
</reference>
<feature type="compositionally biased region" description="Basic and acidic residues" evidence="1">
    <location>
        <begin position="31"/>
        <end position="41"/>
    </location>
</feature>
<protein>
    <submittedName>
        <fullName evidence="2">Uncharacterized protein</fullName>
    </submittedName>
</protein>
<sequence length="194" mass="21531">MLQSSDVSESKKLKDATYSATTALGGTNLRNESESTEKEIIEQDVEGNKSQNIDAAAALYPAESNMGRLAHYEPYGNRLDMTGIEYPSLSQPQEQVVPKENVASVYTPPPAPSAPLTIIYENETSTTTPLQTITDPMWSKGNMIPVRVAAKRPVREELHPQWSGKNTKYEQISPVKNNLYDLSEDEMGVFFQSM</sequence>
<dbReference type="Proteomes" id="UP000683360">
    <property type="component" value="Unassembled WGS sequence"/>
</dbReference>
<dbReference type="AlphaFoldDB" id="A0A8S3VR78"/>
<comment type="caution">
    <text evidence="2">The sequence shown here is derived from an EMBL/GenBank/DDBJ whole genome shotgun (WGS) entry which is preliminary data.</text>
</comment>
<proteinExistence type="predicted"/>
<keyword evidence="3" id="KW-1185">Reference proteome</keyword>
<evidence type="ECO:0000313" key="2">
    <source>
        <dbReference type="EMBL" id="CAG2256728.1"/>
    </source>
</evidence>
<name>A0A8S3VR78_MYTED</name>
<dbReference type="EMBL" id="CAJPWZ010003315">
    <property type="protein sequence ID" value="CAG2256728.1"/>
    <property type="molecule type" value="Genomic_DNA"/>
</dbReference>
<feature type="region of interest" description="Disordered" evidence="1">
    <location>
        <begin position="1"/>
        <end position="47"/>
    </location>
</feature>
<gene>
    <name evidence="2" type="ORF">MEDL_68058</name>
</gene>
<accession>A0A8S3VR78</accession>